<proteinExistence type="predicted"/>
<accession>A0AC61PHU0</accession>
<dbReference type="Proteomes" id="UP000192328">
    <property type="component" value="Unassembled WGS sequence"/>
</dbReference>
<sequence>MSAGTVFMLGLLAVVLCGSALVLGRLSSGASINLNKQKVDVIELQDDPSRETTEETKTTEQTAEAAKVTAPPVYDVTPVPQEQENSYTLTIGGSITLSGEVRKNSWNADSKVTDYADVMMLLAPQIDADVNAVFLENILSDNHKANDNTAPASASGILKEAGFGMAACGFSQSYSNGKEGIEATLDTLNTQGIKALGIRYADEDSAPVITNAGGVKTAFLQYTATISAKTRKAMVKEETSGMVPEADLTQISADIAAAREQGAEVVIVLVNWGKNGKEPDRTQKELAAGIAQAGADLIVGNGSHVPQSAEYITEKDGSSVLCVWSLGTLLGGDRGNIKHLSGYLLHVTVRSDGKGGALILGPEYTPVYTWKYKQDGRYYYRCIASNGSVPDGMDNDQRKKMSQSAETVQSILKNSPMTVRGQENAD</sequence>
<gene>
    <name evidence="1" type="ORF">SAMN06297397_0329</name>
</gene>
<keyword evidence="2" id="KW-1185">Reference proteome</keyword>
<evidence type="ECO:0000313" key="1">
    <source>
        <dbReference type="EMBL" id="SMC36738.1"/>
    </source>
</evidence>
<protein>
    <submittedName>
        <fullName evidence="1">Capsule synthesis protein PGA_cap</fullName>
    </submittedName>
</protein>
<comment type="caution">
    <text evidence="1">The sequence shown here is derived from an EMBL/GenBank/DDBJ whole genome shotgun (WGS) entry which is preliminary data.</text>
</comment>
<dbReference type="EMBL" id="FWXZ01000001">
    <property type="protein sequence ID" value="SMC36738.1"/>
    <property type="molecule type" value="Genomic_DNA"/>
</dbReference>
<name>A0AC61PHU0_9FIRM</name>
<reference evidence="1" key="1">
    <citation type="submission" date="2017-04" db="EMBL/GenBank/DDBJ databases">
        <authorList>
            <person name="Varghese N."/>
            <person name="Submissions S."/>
        </authorList>
    </citation>
    <scope>NUCLEOTIDE SEQUENCE</scope>
    <source>
        <strain evidence="1">WTE2008</strain>
    </source>
</reference>
<organism evidence="1 2">
    <name type="scientific">Aristaeella lactis</name>
    <dbReference type="NCBI Taxonomy" id="3046383"/>
    <lineage>
        <taxon>Bacteria</taxon>
        <taxon>Bacillati</taxon>
        <taxon>Bacillota</taxon>
        <taxon>Clostridia</taxon>
        <taxon>Eubacteriales</taxon>
        <taxon>Aristaeellaceae</taxon>
        <taxon>Aristaeella</taxon>
    </lineage>
</organism>
<evidence type="ECO:0000313" key="2">
    <source>
        <dbReference type="Proteomes" id="UP000192328"/>
    </source>
</evidence>